<evidence type="ECO:0000256" key="3">
    <source>
        <dbReference type="ARBA" id="ARBA00022840"/>
    </source>
</evidence>
<dbReference type="GO" id="GO:0005524">
    <property type="term" value="F:ATP binding"/>
    <property type="evidence" value="ECO:0007669"/>
    <property type="project" value="UniProtKB-UniRule"/>
</dbReference>
<dbReference type="AlphaFoldDB" id="A0A510JH98"/>
<accession>A0A510JH98</accession>
<keyword evidence="1" id="KW-0436">Ligase</keyword>
<dbReference type="EMBL" id="AP019823">
    <property type="protein sequence ID" value="BBM38654.1"/>
    <property type="molecule type" value="Genomic_DNA"/>
</dbReference>
<dbReference type="GO" id="GO:0046872">
    <property type="term" value="F:metal ion binding"/>
    <property type="evidence" value="ECO:0007669"/>
    <property type="project" value="InterPro"/>
</dbReference>
<dbReference type="Gene3D" id="3.30.470.20">
    <property type="entry name" value="ATP-grasp fold, B domain"/>
    <property type="match status" value="1"/>
</dbReference>
<keyword evidence="7" id="KW-1185">Reference proteome</keyword>
<dbReference type="PANTHER" id="PTHR43585:SF2">
    <property type="entry name" value="ATP-GRASP ENZYME FSQD"/>
    <property type="match status" value="1"/>
</dbReference>
<dbReference type="Gene3D" id="3.30.1490.20">
    <property type="entry name" value="ATP-grasp fold, A domain"/>
    <property type="match status" value="1"/>
</dbReference>
<dbReference type="SUPFAM" id="SSF56059">
    <property type="entry name" value="Glutathione synthetase ATP-binding domain-like"/>
    <property type="match status" value="1"/>
</dbReference>
<name>A0A510JH98_9FUSO</name>
<dbReference type="Gene3D" id="3.40.50.20">
    <property type="match status" value="1"/>
</dbReference>
<evidence type="ECO:0000256" key="2">
    <source>
        <dbReference type="ARBA" id="ARBA00022741"/>
    </source>
</evidence>
<sequence length="401" mass="46246">MNFVYISPQFPKTNCEFCDRLKQNGVNVLGIADMEYDQLDQKLKDSLTEYYKVSNLENYDEVLKAVAFFTHKYGKIDWLESNNEHWLVQDAKLRSDFNITTGIKADKIANIKEKSKMKKAYKKAEIPFADFSLVTTLAKAKKFIDKVGYPVVAKPDNGVGASDTHKIKNEKELKKFFETCNQNVKYIMEEYVDGDLVSYDAIIDSNGNPVFETGIVEPAVMDIVNKGLDVFYYVEKEMPEKLLDAGRRAVKGFGVKSRFIHLEFFRLNKNKKGLGKKGDYVGLESNMRPAGGYTPDMYNYANNTDVYQIWADMIAFDRIEKAQLNEDIEKNYCVYASRRDNKNYVHSHDEVKQKYGNAIVMDERMPDIFAGAMGNYMYTAKFSTKEEMEEFISFVHQKVEE</sequence>
<proteinExistence type="predicted"/>
<protein>
    <recommendedName>
        <fullName evidence="5">ATP-grasp domain-containing protein</fullName>
    </recommendedName>
</protein>
<dbReference type="InterPro" id="IPR052032">
    <property type="entry name" value="ATP-dep_AA_Ligase"/>
</dbReference>
<keyword evidence="2 4" id="KW-0547">Nucleotide-binding</keyword>
<reference evidence="6 7" key="1">
    <citation type="submission" date="2019-07" db="EMBL/GenBank/DDBJ databases">
        <title>Complete Genome Sequence of Leptotrichia hofstadii Strain JCM16775.</title>
        <authorList>
            <person name="Watanabe S."/>
            <person name="Cui L."/>
        </authorList>
    </citation>
    <scope>NUCLEOTIDE SEQUENCE [LARGE SCALE GENOMIC DNA]</scope>
    <source>
        <strain evidence="6 7">JCM16775</strain>
    </source>
</reference>
<dbReference type="Proteomes" id="UP000321892">
    <property type="component" value="Chromosome"/>
</dbReference>
<dbReference type="InterPro" id="IPR013815">
    <property type="entry name" value="ATP_grasp_subdomain_1"/>
</dbReference>
<dbReference type="GO" id="GO:0016874">
    <property type="term" value="F:ligase activity"/>
    <property type="evidence" value="ECO:0007669"/>
    <property type="project" value="UniProtKB-KW"/>
</dbReference>
<evidence type="ECO:0000259" key="5">
    <source>
        <dbReference type="PROSITE" id="PS50975"/>
    </source>
</evidence>
<evidence type="ECO:0000313" key="6">
    <source>
        <dbReference type="EMBL" id="BBM38654.1"/>
    </source>
</evidence>
<dbReference type="PANTHER" id="PTHR43585">
    <property type="entry name" value="FUMIPYRROLE BIOSYNTHESIS PROTEIN C"/>
    <property type="match status" value="1"/>
</dbReference>
<feature type="domain" description="ATP-grasp" evidence="5">
    <location>
        <begin position="118"/>
        <end position="315"/>
    </location>
</feature>
<evidence type="ECO:0000256" key="4">
    <source>
        <dbReference type="PROSITE-ProRule" id="PRU00409"/>
    </source>
</evidence>
<dbReference type="KEGG" id="lhf:JCM16775_1363"/>
<keyword evidence="3 4" id="KW-0067">ATP-binding</keyword>
<dbReference type="PROSITE" id="PS50975">
    <property type="entry name" value="ATP_GRASP"/>
    <property type="match status" value="1"/>
</dbReference>
<dbReference type="OrthoDB" id="24041at2"/>
<evidence type="ECO:0000256" key="1">
    <source>
        <dbReference type="ARBA" id="ARBA00022598"/>
    </source>
</evidence>
<gene>
    <name evidence="6" type="ORF">JCM16775_1363</name>
</gene>
<dbReference type="RefSeq" id="WP_026746255.1">
    <property type="nucleotide sequence ID" value="NZ_AP019823.1"/>
</dbReference>
<organism evidence="6 7">
    <name type="scientific">Leptotrichia hofstadii</name>
    <dbReference type="NCBI Taxonomy" id="157688"/>
    <lineage>
        <taxon>Bacteria</taxon>
        <taxon>Fusobacteriati</taxon>
        <taxon>Fusobacteriota</taxon>
        <taxon>Fusobacteriia</taxon>
        <taxon>Fusobacteriales</taxon>
        <taxon>Leptotrichiaceae</taxon>
        <taxon>Leptotrichia</taxon>
    </lineage>
</organism>
<dbReference type="Pfam" id="PF13535">
    <property type="entry name" value="ATP-grasp_4"/>
    <property type="match status" value="1"/>
</dbReference>
<evidence type="ECO:0000313" key="7">
    <source>
        <dbReference type="Proteomes" id="UP000321892"/>
    </source>
</evidence>
<dbReference type="InterPro" id="IPR011761">
    <property type="entry name" value="ATP-grasp"/>
</dbReference>